<evidence type="ECO:0000256" key="10">
    <source>
        <dbReference type="ARBA" id="ARBA00023004"/>
    </source>
</evidence>
<keyword evidence="8" id="KW-0249">Electron transport</keyword>
<comment type="similarity">
    <text evidence="2">Belongs to the cytochrome ubiquinol oxidase subunit 2 family.</text>
</comment>
<feature type="transmembrane region" description="Helical" evidence="12">
    <location>
        <begin position="179"/>
        <end position="203"/>
    </location>
</feature>
<keyword evidence="5" id="KW-0349">Heme</keyword>
<feature type="transmembrane region" description="Helical" evidence="12">
    <location>
        <begin position="223"/>
        <end position="241"/>
    </location>
</feature>
<evidence type="ECO:0000256" key="9">
    <source>
        <dbReference type="ARBA" id="ARBA00022989"/>
    </source>
</evidence>
<organism evidence="13 14">
    <name type="scientific">Actinomyces bovis</name>
    <dbReference type="NCBI Taxonomy" id="1658"/>
    <lineage>
        <taxon>Bacteria</taxon>
        <taxon>Bacillati</taxon>
        <taxon>Actinomycetota</taxon>
        <taxon>Actinomycetes</taxon>
        <taxon>Actinomycetales</taxon>
        <taxon>Actinomycetaceae</taxon>
        <taxon>Actinomyces</taxon>
    </lineage>
</organism>
<keyword evidence="9 12" id="KW-1133">Transmembrane helix</keyword>
<dbReference type="EC" id="1.10.3.-" evidence="13"/>
<dbReference type="EMBL" id="UAPQ01000001">
    <property type="protein sequence ID" value="SPT52578.1"/>
    <property type="molecule type" value="Genomic_DNA"/>
</dbReference>
<comment type="subcellular location">
    <subcellularLocation>
        <location evidence="1">Cell membrane</location>
        <topology evidence="1">Multi-pass membrane protein</topology>
    </subcellularLocation>
</comment>
<feature type="transmembrane region" description="Helical" evidence="12">
    <location>
        <begin position="6"/>
        <end position="35"/>
    </location>
</feature>
<keyword evidence="3" id="KW-0813">Transport</keyword>
<feature type="transmembrane region" description="Helical" evidence="12">
    <location>
        <begin position="317"/>
        <end position="339"/>
    </location>
</feature>
<evidence type="ECO:0000256" key="5">
    <source>
        <dbReference type="ARBA" id="ARBA00022617"/>
    </source>
</evidence>
<accession>A0ABY1VKE9</accession>
<feature type="transmembrane region" description="Helical" evidence="12">
    <location>
        <begin position="81"/>
        <end position="99"/>
    </location>
</feature>
<dbReference type="Proteomes" id="UP000250006">
    <property type="component" value="Unassembled WGS sequence"/>
</dbReference>
<dbReference type="GO" id="GO:0016491">
    <property type="term" value="F:oxidoreductase activity"/>
    <property type="evidence" value="ECO:0007669"/>
    <property type="project" value="UniProtKB-KW"/>
</dbReference>
<evidence type="ECO:0000256" key="6">
    <source>
        <dbReference type="ARBA" id="ARBA00022692"/>
    </source>
</evidence>
<name>A0ABY1VKE9_9ACTO</name>
<dbReference type="NCBIfam" id="TIGR00203">
    <property type="entry name" value="cydB"/>
    <property type="match status" value="1"/>
</dbReference>
<keyword evidence="6 12" id="KW-0812">Transmembrane</keyword>
<gene>
    <name evidence="13" type="primary">cydB</name>
    <name evidence="13" type="ORF">NCTC11535_00229</name>
</gene>
<protein>
    <submittedName>
        <fullName evidence="13">Cytochrome d ubiquinol oxidase subunit 2</fullName>
        <ecNumber evidence="13">1.10.3.-</ecNumber>
    </submittedName>
</protein>
<keyword evidence="7" id="KW-0479">Metal-binding</keyword>
<dbReference type="PANTHER" id="PTHR43141:SF5">
    <property type="entry name" value="CYTOCHROME BD-I UBIQUINOL OXIDASE SUBUNIT 2"/>
    <property type="match status" value="1"/>
</dbReference>
<evidence type="ECO:0000256" key="1">
    <source>
        <dbReference type="ARBA" id="ARBA00004651"/>
    </source>
</evidence>
<dbReference type="InterPro" id="IPR003317">
    <property type="entry name" value="Cyt-d_oxidase_su2"/>
</dbReference>
<feature type="transmembrane region" description="Helical" evidence="12">
    <location>
        <begin position="273"/>
        <end position="297"/>
    </location>
</feature>
<keyword evidence="4" id="KW-1003">Cell membrane</keyword>
<keyword evidence="14" id="KW-1185">Reference proteome</keyword>
<evidence type="ECO:0000256" key="3">
    <source>
        <dbReference type="ARBA" id="ARBA00022448"/>
    </source>
</evidence>
<feature type="transmembrane region" description="Helical" evidence="12">
    <location>
        <begin position="247"/>
        <end position="266"/>
    </location>
</feature>
<dbReference type="Pfam" id="PF02322">
    <property type="entry name" value="Cyt_bd_oxida_II"/>
    <property type="match status" value="1"/>
</dbReference>
<reference evidence="13 14" key="1">
    <citation type="submission" date="2018-06" db="EMBL/GenBank/DDBJ databases">
        <authorList>
            <consortium name="Pathogen Informatics"/>
            <person name="Doyle S."/>
        </authorList>
    </citation>
    <scope>NUCLEOTIDE SEQUENCE [LARGE SCALE GENOMIC DNA]</scope>
    <source>
        <strain evidence="13 14">NCTC11535</strain>
    </source>
</reference>
<keyword evidence="13" id="KW-0560">Oxidoreductase</keyword>
<comment type="caution">
    <text evidence="13">The sequence shown here is derived from an EMBL/GenBank/DDBJ whole genome shotgun (WGS) entry which is preliminary data.</text>
</comment>
<proteinExistence type="inferred from homology"/>
<evidence type="ECO:0000256" key="2">
    <source>
        <dbReference type="ARBA" id="ARBA00007543"/>
    </source>
</evidence>
<keyword evidence="11 12" id="KW-0472">Membrane</keyword>
<evidence type="ECO:0000256" key="7">
    <source>
        <dbReference type="ARBA" id="ARBA00022723"/>
    </source>
</evidence>
<dbReference type="PANTHER" id="PTHR43141">
    <property type="entry name" value="CYTOCHROME BD2 SUBUNIT II"/>
    <property type="match status" value="1"/>
</dbReference>
<evidence type="ECO:0000313" key="14">
    <source>
        <dbReference type="Proteomes" id="UP000250006"/>
    </source>
</evidence>
<dbReference type="PIRSF" id="PIRSF000267">
    <property type="entry name" value="Cyt_oxidse_sub2"/>
    <property type="match status" value="1"/>
</dbReference>
<evidence type="ECO:0000313" key="13">
    <source>
        <dbReference type="EMBL" id="SPT52578.1"/>
    </source>
</evidence>
<evidence type="ECO:0000256" key="4">
    <source>
        <dbReference type="ARBA" id="ARBA00022475"/>
    </source>
</evidence>
<evidence type="ECO:0000256" key="11">
    <source>
        <dbReference type="ARBA" id="ARBA00023136"/>
    </source>
</evidence>
<sequence length="376" mass="40975">MTFSILWFILIAVLWIGYLTLEGFDFGVGMLLRILGRDERERRAMLSTIGPHWDGNEVWLLTAGGATFAAFPEWYGTLFSGAYLVLFLILLCLIVRICALEWRGKINCQTWRDRWDWAHIVSAWLPSILWGAAFANLVQGMKIEVVETATGGVISPEKVPADTLLAGASHQLTGGFFSLLTPFTVLGGVVTCLLFLTHGALFVALKTAGELSDRAKTFAQKSALASTAVTAVWALWAQLAYSPNALAWLPLVLAALSLIGSLLLTLQGKEKPAFWLHFGGIAFAVVFVFAAMAPNVMKSSINSAYSLTIQQAASADITLKIMTVVAVIFVPMVLAYTIWGYKVFSARIHAEKIDPTVGGLHPTKIRDSKQPATAMH</sequence>
<feature type="transmembrane region" description="Helical" evidence="12">
    <location>
        <begin position="120"/>
        <end position="138"/>
    </location>
</feature>
<keyword evidence="10" id="KW-0408">Iron</keyword>
<evidence type="ECO:0000256" key="12">
    <source>
        <dbReference type="SAM" id="Phobius"/>
    </source>
</evidence>
<evidence type="ECO:0000256" key="8">
    <source>
        <dbReference type="ARBA" id="ARBA00022982"/>
    </source>
</evidence>
<dbReference type="RefSeq" id="WP_111835569.1">
    <property type="nucleotide sequence ID" value="NZ_UAPQ01000001.1"/>
</dbReference>